<dbReference type="RefSeq" id="WP_084384515.1">
    <property type="nucleotide sequence ID" value="NZ_CAQHGX010000012.1"/>
</dbReference>
<feature type="domain" description="DUF3849" evidence="1">
    <location>
        <begin position="2"/>
        <end position="86"/>
    </location>
</feature>
<dbReference type="EMBL" id="CP065321">
    <property type="protein sequence ID" value="QQR31968.1"/>
    <property type="molecule type" value="Genomic_DNA"/>
</dbReference>
<dbReference type="KEGG" id="amur:ADH66_11815"/>
<keyword evidence="4" id="KW-1185">Reference proteome</keyword>
<evidence type="ECO:0000313" key="2">
    <source>
        <dbReference type="EMBL" id="ASB41282.1"/>
    </source>
</evidence>
<accession>A0A1Z2XS65</accession>
<dbReference type="EMBL" id="CP021422">
    <property type="protein sequence ID" value="ASB41282.1"/>
    <property type="molecule type" value="Genomic_DNA"/>
</dbReference>
<sequence>MSKNYDGSRLADDCEKAVLGEYGLDRVNWVLANTIHEKEQDGRISRGNKEWAKGFNIPQDTTQYQFVVDRHPGLLNIFVNEVRRDWQALGLLDKGHCTGKNEDYTSKVLVLKPTVLKDEYKTPDFQLFLAEGGFGCSPTARGRKVYGRFLKDSEETHYDRQDFLGVLKDEHLPEWAREKLAHLQGQIQADGPQMT</sequence>
<reference evidence="4" key="2">
    <citation type="submission" date="2017-05" db="EMBL/GenBank/DDBJ databases">
        <title>Improved OligoMM genomes.</title>
        <authorList>
            <person name="Garzetti D."/>
        </authorList>
    </citation>
    <scope>NUCLEOTIDE SEQUENCE [LARGE SCALE GENOMIC DNA]</scope>
    <source>
        <strain evidence="4">KB18</strain>
    </source>
</reference>
<evidence type="ECO:0000313" key="4">
    <source>
        <dbReference type="Proteomes" id="UP000196710"/>
    </source>
</evidence>
<evidence type="ECO:0000259" key="1">
    <source>
        <dbReference type="Pfam" id="PF12960"/>
    </source>
</evidence>
<reference evidence="2" key="1">
    <citation type="journal article" date="2017" name="Genome Announc.">
        <title>High-Quality Whole-Genome Sequences of the Oligo-Mouse-Microbiota Bacterial Community.</title>
        <authorList>
            <person name="Garzetti D."/>
            <person name="Brugiroux S."/>
            <person name="Bunk B."/>
            <person name="Pukall R."/>
            <person name="McCoy K.D."/>
            <person name="Macpherson A.J."/>
            <person name="Stecher B."/>
        </authorList>
    </citation>
    <scope>NUCLEOTIDE SEQUENCE</scope>
    <source>
        <strain evidence="2">KB18</strain>
    </source>
</reference>
<dbReference type="Proteomes" id="UP000596035">
    <property type="component" value="Chromosome"/>
</dbReference>
<protein>
    <submittedName>
        <fullName evidence="3">DUF3849 domain-containing protein</fullName>
    </submittedName>
</protein>
<evidence type="ECO:0000313" key="3">
    <source>
        <dbReference type="EMBL" id="QQR31968.1"/>
    </source>
</evidence>
<dbReference type="Pfam" id="PF12960">
    <property type="entry name" value="DUF3849"/>
    <property type="match status" value="1"/>
</dbReference>
<dbReference type="AlphaFoldDB" id="A0A1Z2XS65"/>
<dbReference type="InterPro" id="IPR024383">
    <property type="entry name" value="DUF3849"/>
</dbReference>
<gene>
    <name evidence="2" type="ORF">ADH66_11815</name>
    <name evidence="3" type="ORF">I5Q82_02120</name>
</gene>
<name>A0A1Z2XS65_9FIRM</name>
<reference evidence="3 5" key="3">
    <citation type="submission" date="2020-11" db="EMBL/GenBank/DDBJ databases">
        <title>Closed and high quality bacterial genomes of the OMM12 community.</title>
        <authorList>
            <person name="Marbouty M."/>
            <person name="Lamy-Besnier Q."/>
            <person name="Debarbieux L."/>
            <person name="Koszul R."/>
        </authorList>
    </citation>
    <scope>NUCLEOTIDE SEQUENCE [LARGE SCALE GENOMIC DNA]</scope>
    <source>
        <strain evidence="3 5">KB18</strain>
    </source>
</reference>
<proteinExistence type="predicted"/>
<organism evidence="3 5">
    <name type="scientific">Acutalibacter muris</name>
    <dbReference type="NCBI Taxonomy" id="1796620"/>
    <lineage>
        <taxon>Bacteria</taxon>
        <taxon>Bacillati</taxon>
        <taxon>Bacillota</taxon>
        <taxon>Clostridia</taxon>
        <taxon>Eubacteriales</taxon>
        <taxon>Acutalibacteraceae</taxon>
        <taxon>Acutalibacter</taxon>
    </lineage>
</organism>
<evidence type="ECO:0000313" key="5">
    <source>
        <dbReference type="Proteomes" id="UP000596035"/>
    </source>
</evidence>
<dbReference type="Proteomes" id="UP000196710">
    <property type="component" value="Chromosome"/>
</dbReference>